<name>A0A2W6P517_9BACL</name>
<evidence type="ECO:0000313" key="3">
    <source>
        <dbReference type="Proteomes" id="UP000249204"/>
    </source>
</evidence>
<sequence length="134" mass="15944">MNLICMLVIELMFLRNVIFDENGILKYALIVIFTFILGYIIFLIRRIFFTKPSITLQADHVISTKLQKYDASQIECIYINYRRIGFKMYGKRLVPMDLCFYFKRDQETAGVEAVHEWAARNDKEIKHKFFQTLA</sequence>
<accession>A0A2W6P517</accession>
<keyword evidence="1" id="KW-1133">Transmembrane helix</keyword>
<gene>
    <name evidence="2" type="ORF">DN757_23200</name>
</gene>
<keyword evidence="1" id="KW-0472">Membrane</keyword>
<evidence type="ECO:0000313" key="2">
    <source>
        <dbReference type="EMBL" id="PZT53226.1"/>
    </source>
</evidence>
<evidence type="ECO:0000256" key="1">
    <source>
        <dbReference type="SAM" id="Phobius"/>
    </source>
</evidence>
<feature type="transmembrane region" description="Helical" evidence="1">
    <location>
        <begin position="24"/>
        <end position="44"/>
    </location>
</feature>
<keyword evidence="1" id="KW-0812">Transmembrane</keyword>
<dbReference type="Proteomes" id="UP000249204">
    <property type="component" value="Unassembled WGS sequence"/>
</dbReference>
<reference evidence="2 3" key="1">
    <citation type="submission" date="2018-06" db="EMBL/GenBank/DDBJ databases">
        <title>Isolation of heavy metals resistant Paenibacillus silvae NC2 from Gold-Copper mine in ZiJin, China.</title>
        <authorList>
            <person name="Xu J."/>
            <person name="Mazhar H.S."/>
            <person name="Rensing C."/>
        </authorList>
    </citation>
    <scope>NUCLEOTIDE SEQUENCE [LARGE SCALE GENOMIC DNA]</scope>
    <source>
        <strain evidence="2 3">NC2</strain>
    </source>
</reference>
<proteinExistence type="predicted"/>
<organism evidence="2 3">
    <name type="scientific">Paenibacillus silvae</name>
    <dbReference type="NCBI Taxonomy" id="1325358"/>
    <lineage>
        <taxon>Bacteria</taxon>
        <taxon>Bacillati</taxon>
        <taxon>Bacillota</taxon>
        <taxon>Bacilli</taxon>
        <taxon>Bacillales</taxon>
        <taxon>Paenibacillaceae</taxon>
        <taxon>Paenibacillus</taxon>
    </lineage>
</organism>
<protein>
    <submittedName>
        <fullName evidence="2">Uncharacterized protein</fullName>
    </submittedName>
</protein>
<dbReference type="EMBL" id="QKWW01000074">
    <property type="protein sequence ID" value="PZT53226.1"/>
    <property type="molecule type" value="Genomic_DNA"/>
</dbReference>
<comment type="caution">
    <text evidence="2">The sequence shown here is derived from an EMBL/GenBank/DDBJ whole genome shotgun (WGS) entry which is preliminary data.</text>
</comment>
<dbReference type="AlphaFoldDB" id="A0A2W6P517"/>